<dbReference type="PANTHER" id="PTHR12526">
    <property type="entry name" value="GLYCOSYLTRANSFERASE"/>
    <property type="match status" value="1"/>
</dbReference>
<protein>
    <recommendedName>
        <fullName evidence="1">Glycosyl transferase family 1 domain-containing protein</fullName>
    </recommendedName>
</protein>
<dbReference type="Pfam" id="PF00534">
    <property type="entry name" value="Glycos_transf_1"/>
    <property type="match status" value="1"/>
</dbReference>
<dbReference type="InterPro" id="IPR001296">
    <property type="entry name" value="Glyco_trans_1"/>
</dbReference>
<dbReference type="AlphaFoldDB" id="X1Q4F6"/>
<name>X1Q4F6_9ZZZZ</name>
<comment type="caution">
    <text evidence="2">The sequence shown here is derived from an EMBL/GenBank/DDBJ whole genome shotgun (WGS) entry which is preliminary data.</text>
</comment>
<dbReference type="CDD" id="cd03801">
    <property type="entry name" value="GT4_PimA-like"/>
    <property type="match status" value="1"/>
</dbReference>
<dbReference type="GO" id="GO:0016757">
    <property type="term" value="F:glycosyltransferase activity"/>
    <property type="evidence" value="ECO:0007669"/>
    <property type="project" value="InterPro"/>
</dbReference>
<proteinExistence type="predicted"/>
<accession>X1Q4F6</accession>
<evidence type="ECO:0000259" key="1">
    <source>
        <dbReference type="Pfam" id="PF00534"/>
    </source>
</evidence>
<evidence type="ECO:0000313" key="2">
    <source>
        <dbReference type="EMBL" id="GAI38129.1"/>
    </source>
</evidence>
<feature type="non-terminal residue" evidence="2">
    <location>
        <position position="1"/>
    </location>
</feature>
<dbReference type="EMBL" id="BARV01027511">
    <property type="protein sequence ID" value="GAI38129.1"/>
    <property type="molecule type" value="Genomic_DNA"/>
</dbReference>
<dbReference type="SUPFAM" id="SSF53756">
    <property type="entry name" value="UDP-Glycosyltransferase/glycogen phosphorylase"/>
    <property type="match status" value="1"/>
</dbReference>
<reference evidence="2" key="1">
    <citation type="journal article" date="2014" name="Front. Microbiol.">
        <title>High frequency of phylogenetically diverse reductive dehalogenase-homologous genes in deep subseafloor sedimentary metagenomes.</title>
        <authorList>
            <person name="Kawai M."/>
            <person name="Futagami T."/>
            <person name="Toyoda A."/>
            <person name="Takaki Y."/>
            <person name="Nishi S."/>
            <person name="Hori S."/>
            <person name="Arai W."/>
            <person name="Tsubouchi T."/>
            <person name="Morono Y."/>
            <person name="Uchiyama I."/>
            <person name="Ito T."/>
            <person name="Fujiyama A."/>
            <person name="Inagaki F."/>
            <person name="Takami H."/>
        </authorList>
    </citation>
    <scope>NUCLEOTIDE SEQUENCE</scope>
    <source>
        <strain evidence="2">Expedition CK06-06</strain>
    </source>
</reference>
<organism evidence="2">
    <name type="scientific">marine sediment metagenome</name>
    <dbReference type="NCBI Taxonomy" id="412755"/>
    <lineage>
        <taxon>unclassified sequences</taxon>
        <taxon>metagenomes</taxon>
        <taxon>ecological metagenomes</taxon>
    </lineage>
</organism>
<gene>
    <name evidence="2" type="ORF">S06H3_44264</name>
</gene>
<sequence length="207" mass="23637">LKENFSKDSVLIKHHFPLTEKGMPEKAKPPIILRVGSMSNTKNPALFLKLAEAMPEATFQMIGGMGDDQVLYDRIRESAQRIPNLEFLGVVPFSEINQYFKQAAILVNTSKGEAYPPYAFVQAWMNYAPVVTLNCNPDADEIICEGKLGFHSKTFNQLVDDVKILLENEQLRQEMGENGRRYAEENHDITRIVKQHIEVLYQLVKLR</sequence>
<dbReference type="PANTHER" id="PTHR12526:SF630">
    <property type="entry name" value="GLYCOSYLTRANSFERASE"/>
    <property type="match status" value="1"/>
</dbReference>
<dbReference type="Gene3D" id="3.40.50.2000">
    <property type="entry name" value="Glycogen Phosphorylase B"/>
    <property type="match status" value="1"/>
</dbReference>
<feature type="domain" description="Glycosyl transferase family 1" evidence="1">
    <location>
        <begin position="25"/>
        <end position="181"/>
    </location>
</feature>